<dbReference type="Pfam" id="PF00704">
    <property type="entry name" value="Glyco_hydro_18"/>
    <property type="match status" value="1"/>
</dbReference>
<feature type="chain" id="PRO_5039909875" description="chitinase" evidence="13">
    <location>
        <begin position="20"/>
        <end position="387"/>
    </location>
</feature>
<proteinExistence type="inferred from homology"/>
<dbReference type="Gene3D" id="3.10.50.10">
    <property type="match status" value="1"/>
</dbReference>
<dbReference type="OrthoDB" id="73875at2759"/>
<dbReference type="FunFam" id="3.10.50.10:FF:000004">
    <property type="entry name" value="Chitinase 5"/>
    <property type="match status" value="1"/>
</dbReference>
<evidence type="ECO:0000313" key="15">
    <source>
        <dbReference type="EMBL" id="KAG5681663.1"/>
    </source>
</evidence>
<dbReference type="GO" id="GO:0006032">
    <property type="term" value="P:chitin catabolic process"/>
    <property type="evidence" value="ECO:0007669"/>
    <property type="project" value="UniProtKB-KW"/>
</dbReference>
<dbReference type="InterPro" id="IPR001223">
    <property type="entry name" value="Glyco_hydro18_cat"/>
</dbReference>
<dbReference type="SMART" id="SM00636">
    <property type="entry name" value="Glyco_18"/>
    <property type="match status" value="1"/>
</dbReference>
<dbReference type="PROSITE" id="PS01095">
    <property type="entry name" value="GH18_1"/>
    <property type="match status" value="1"/>
</dbReference>
<dbReference type="SUPFAM" id="SSF51445">
    <property type="entry name" value="(Trans)glycosidases"/>
    <property type="match status" value="1"/>
</dbReference>
<dbReference type="GO" id="GO:0000272">
    <property type="term" value="P:polysaccharide catabolic process"/>
    <property type="evidence" value="ECO:0007669"/>
    <property type="project" value="UniProtKB-KW"/>
</dbReference>
<protein>
    <recommendedName>
        <fullName evidence="3">chitinase</fullName>
        <ecNumber evidence="3">3.2.1.14</ecNumber>
    </recommendedName>
</protein>
<accession>A0A9J6CIH0</accession>
<comment type="similarity">
    <text evidence="2">Belongs to the glycosyl hydrolase 18 family. Chitinase class II subfamily.</text>
</comment>
<evidence type="ECO:0000256" key="4">
    <source>
        <dbReference type="ARBA" id="ARBA00022669"/>
    </source>
</evidence>
<dbReference type="GO" id="GO:0008843">
    <property type="term" value="F:endochitinase activity"/>
    <property type="evidence" value="ECO:0007669"/>
    <property type="project" value="UniProtKB-EC"/>
</dbReference>
<dbReference type="SUPFAM" id="SSF54556">
    <property type="entry name" value="Chitinase insertion domain"/>
    <property type="match status" value="1"/>
</dbReference>
<keyword evidence="6 12" id="KW-0378">Hydrolase</keyword>
<dbReference type="GO" id="GO:0005576">
    <property type="term" value="C:extracellular region"/>
    <property type="evidence" value="ECO:0007669"/>
    <property type="project" value="TreeGrafter"/>
</dbReference>
<organism evidence="15 16">
    <name type="scientific">Polypedilum vanderplanki</name>
    <name type="common">Sleeping chironomid midge</name>
    <dbReference type="NCBI Taxonomy" id="319348"/>
    <lineage>
        <taxon>Eukaryota</taxon>
        <taxon>Metazoa</taxon>
        <taxon>Ecdysozoa</taxon>
        <taxon>Arthropoda</taxon>
        <taxon>Hexapoda</taxon>
        <taxon>Insecta</taxon>
        <taxon>Pterygota</taxon>
        <taxon>Neoptera</taxon>
        <taxon>Endopterygota</taxon>
        <taxon>Diptera</taxon>
        <taxon>Nematocera</taxon>
        <taxon>Chironomoidea</taxon>
        <taxon>Chironomidae</taxon>
        <taxon>Chironominae</taxon>
        <taxon>Polypedilum</taxon>
        <taxon>Polypedilum</taxon>
    </lineage>
</organism>
<gene>
    <name evidence="15" type="ORF">PVAND_011077</name>
</gene>
<keyword evidence="9" id="KW-0119">Carbohydrate metabolism</keyword>
<dbReference type="GO" id="GO:0008061">
    <property type="term" value="F:chitin binding"/>
    <property type="evidence" value="ECO:0007669"/>
    <property type="project" value="UniProtKB-KW"/>
</dbReference>
<dbReference type="PANTHER" id="PTHR11177">
    <property type="entry name" value="CHITINASE"/>
    <property type="match status" value="1"/>
</dbReference>
<reference evidence="15" key="1">
    <citation type="submission" date="2021-03" db="EMBL/GenBank/DDBJ databases">
        <title>Chromosome level genome of the anhydrobiotic midge Polypedilum vanderplanki.</title>
        <authorList>
            <person name="Yoshida Y."/>
            <person name="Kikawada T."/>
            <person name="Gusev O."/>
        </authorList>
    </citation>
    <scope>NUCLEOTIDE SEQUENCE</scope>
    <source>
        <strain evidence="15">NIAS01</strain>
        <tissue evidence="15">Whole body or cell culture</tissue>
    </source>
</reference>
<evidence type="ECO:0000256" key="11">
    <source>
        <dbReference type="ARBA" id="ARBA00023326"/>
    </source>
</evidence>
<keyword evidence="8" id="KW-1015">Disulfide bond</keyword>
<keyword evidence="11" id="KW-0624">Polysaccharide degradation</keyword>
<comment type="catalytic activity">
    <reaction evidence="1">
        <text>Random endo-hydrolysis of N-acetyl-beta-D-glucosaminide (1-&gt;4)-beta-linkages in chitin and chitodextrins.</text>
        <dbReference type="EC" id="3.2.1.14"/>
    </reaction>
</comment>
<dbReference type="InterPro" id="IPR001579">
    <property type="entry name" value="Glyco_hydro_18_chit_AS"/>
</dbReference>
<keyword evidence="10 12" id="KW-0326">Glycosidase</keyword>
<evidence type="ECO:0000256" key="2">
    <source>
        <dbReference type="ARBA" id="ARBA00009121"/>
    </source>
</evidence>
<dbReference type="InterPro" id="IPR029070">
    <property type="entry name" value="Chitinase_insertion_sf"/>
</dbReference>
<keyword evidence="4" id="KW-0147">Chitin-binding</keyword>
<keyword evidence="16" id="KW-1185">Reference proteome</keyword>
<evidence type="ECO:0000313" key="16">
    <source>
        <dbReference type="Proteomes" id="UP001107558"/>
    </source>
</evidence>
<dbReference type="InterPro" id="IPR017853">
    <property type="entry name" value="GH"/>
</dbReference>
<evidence type="ECO:0000256" key="3">
    <source>
        <dbReference type="ARBA" id="ARBA00012729"/>
    </source>
</evidence>
<evidence type="ECO:0000256" key="5">
    <source>
        <dbReference type="ARBA" id="ARBA00022729"/>
    </source>
</evidence>
<dbReference type="EMBL" id="JADBJN010000001">
    <property type="protein sequence ID" value="KAG5681663.1"/>
    <property type="molecule type" value="Genomic_DNA"/>
</dbReference>
<dbReference type="EC" id="3.2.1.14" evidence="3"/>
<dbReference type="PANTHER" id="PTHR11177:SF360">
    <property type="entry name" value="CHITINASE 4-RELATED"/>
    <property type="match status" value="1"/>
</dbReference>
<sequence>MKNLLGFLILSSIFFAAFAARKNVCYWGTWSHYRTGDAHFSIDNIDLALCTHFVYSFLGATPEGHVIHLDPVVDLELGYISRFTALKSRSPQTKFLFSVGGYSFGSEIFSRLASTAATRATFAQSVLAKINEFNFDGFDLDWEWPGQRNGSSPNDRDNFVLLCAEIHRVLQPAGKEFGIAVAAVESSAAISYDVPRVQANVDFIFLMTYDMHGSWNSFTGIHAALYAGPADTNSFLQTLNVHASVTWWLNQGTPRNKLVVGMPSYGRSFTLRSAANNAIGAPATGAGNPGFLLNEPGFLGYNEICQMVRTWGYTRVWQSQQLVPYAFNGNQWVGYDDTESIRHKLQYIIDNNLAGSMWWSIETEDFHNRCGNGNSPLIRLAQEMMNW</sequence>
<evidence type="ECO:0000256" key="1">
    <source>
        <dbReference type="ARBA" id="ARBA00000822"/>
    </source>
</evidence>
<dbReference type="PROSITE" id="PS51910">
    <property type="entry name" value="GH18_2"/>
    <property type="match status" value="1"/>
</dbReference>
<evidence type="ECO:0000256" key="7">
    <source>
        <dbReference type="ARBA" id="ARBA00023024"/>
    </source>
</evidence>
<comment type="caution">
    <text evidence="15">The sequence shown here is derived from an EMBL/GenBank/DDBJ whole genome shotgun (WGS) entry which is preliminary data.</text>
</comment>
<evidence type="ECO:0000256" key="13">
    <source>
        <dbReference type="SAM" id="SignalP"/>
    </source>
</evidence>
<keyword evidence="5 13" id="KW-0732">Signal</keyword>
<evidence type="ECO:0000256" key="12">
    <source>
        <dbReference type="RuleBase" id="RU000489"/>
    </source>
</evidence>
<dbReference type="Gene3D" id="3.20.20.80">
    <property type="entry name" value="Glycosidases"/>
    <property type="match status" value="1"/>
</dbReference>
<evidence type="ECO:0000256" key="10">
    <source>
        <dbReference type="ARBA" id="ARBA00023295"/>
    </source>
</evidence>
<evidence type="ECO:0000256" key="6">
    <source>
        <dbReference type="ARBA" id="ARBA00022801"/>
    </source>
</evidence>
<evidence type="ECO:0000259" key="14">
    <source>
        <dbReference type="PROSITE" id="PS51910"/>
    </source>
</evidence>
<dbReference type="InterPro" id="IPR011583">
    <property type="entry name" value="Chitinase_II/V-like_cat"/>
</dbReference>
<dbReference type="AlphaFoldDB" id="A0A9J6CIH0"/>
<dbReference type="InterPro" id="IPR050314">
    <property type="entry name" value="Glycosyl_Hydrlase_18"/>
</dbReference>
<feature type="domain" description="GH18" evidence="14">
    <location>
        <begin position="21"/>
        <end position="387"/>
    </location>
</feature>
<name>A0A9J6CIH0_POLVA</name>
<dbReference type="Proteomes" id="UP001107558">
    <property type="component" value="Chromosome 1"/>
</dbReference>
<keyword evidence="7" id="KW-0146">Chitin degradation</keyword>
<evidence type="ECO:0000256" key="8">
    <source>
        <dbReference type="ARBA" id="ARBA00023157"/>
    </source>
</evidence>
<feature type="signal peptide" evidence="13">
    <location>
        <begin position="1"/>
        <end position="19"/>
    </location>
</feature>
<evidence type="ECO:0000256" key="9">
    <source>
        <dbReference type="ARBA" id="ARBA00023277"/>
    </source>
</evidence>